<dbReference type="RefSeq" id="WP_107036467.1">
    <property type="nucleotide sequence ID" value="NZ_CP098825.1"/>
</dbReference>
<keyword evidence="2" id="KW-1185">Reference proteome</keyword>
<evidence type="ECO:0000313" key="2">
    <source>
        <dbReference type="Proteomes" id="UP000244925"/>
    </source>
</evidence>
<dbReference type="EMBL" id="PUBV01000020">
    <property type="protein sequence ID" value="PWB06708.1"/>
    <property type="molecule type" value="Genomic_DNA"/>
</dbReference>
<gene>
    <name evidence="1" type="ORF">C5O25_09290</name>
</gene>
<dbReference type="AlphaFoldDB" id="A0A2V1IW31"/>
<protein>
    <submittedName>
        <fullName evidence="1">Leucine-rich repeat domain-containing protein</fullName>
    </submittedName>
</protein>
<dbReference type="InterPro" id="IPR032675">
    <property type="entry name" value="LRR_dom_sf"/>
</dbReference>
<evidence type="ECO:0000313" key="1">
    <source>
        <dbReference type="EMBL" id="PWB06708.1"/>
    </source>
</evidence>
<dbReference type="Gene3D" id="3.80.10.10">
    <property type="entry name" value="Ribonuclease Inhibitor"/>
    <property type="match status" value="1"/>
</dbReference>
<dbReference type="GeneID" id="93424708"/>
<reference evidence="2" key="1">
    <citation type="submission" date="2018-02" db="EMBL/GenBank/DDBJ databases">
        <authorList>
            <person name="Clavel T."/>
            <person name="Strowig T."/>
        </authorList>
    </citation>
    <scope>NUCLEOTIDE SEQUENCE [LARGE SCALE GENOMIC DNA]</scope>
    <source>
        <strain evidence="2">DSM 100764</strain>
    </source>
</reference>
<dbReference type="Proteomes" id="UP000244925">
    <property type="component" value="Unassembled WGS sequence"/>
</dbReference>
<comment type="caution">
    <text evidence="1">The sequence shown here is derived from an EMBL/GenBank/DDBJ whole genome shotgun (WGS) entry which is preliminary data.</text>
</comment>
<accession>A0A2V1IW31</accession>
<organism evidence="1 2">
    <name type="scientific">Paramuribaculum intestinale</name>
    <dbReference type="NCBI Taxonomy" id="2094151"/>
    <lineage>
        <taxon>Bacteria</taxon>
        <taxon>Pseudomonadati</taxon>
        <taxon>Bacteroidota</taxon>
        <taxon>Bacteroidia</taxon>
        <taxon>Bacteroidales</taxon>
        <taxon>Muribaculaceae</taxon>
        <taxon>Paramuribaculum</taxon>
    </lineage>
</organism>
<name>A0A2V1IW31_9BACT</name>
<dbReference type="SUPFAM" id="SSF52058">
    <property type="entry name" value="L domain-like"/>
    <property type="match status" value="1"/>
</dbReference>
<sequence length="269" mass="30695">MNNTIIRKDGYLYFENLDSYMLPKLTLIIEAPKLQEYRKYIEYHNISSIMINSNYTNGVIGDLSFLGESSLKIRSLTILQPNMNIGDIDSLVNLEVLSMEGSLKKDLDISIFKFLKYLNCVYSTRLRNLEIAFSLKHLSLSGFKMDDLSIMRNLKLLESVALYNTHIKSLYGIGNLINLKKVLIDKAPKLKNLCGFIEQNSNMETVEVFNAKNLRDIIALKYLHNLKTLYLQRISDIETLSFLSNISNLDRIVVSSNVDDKGSSRKCGA</sequence>
<proteinExistence type="predicted"/>